<evidence type="ECO:0000256" key="2">
    <source>
        <dbReference type="ARBA" id="ARBA00022692"/>
    </source>
</evidence>
<gene>
    <name evidence="7" type="ORF">Slin15195_G000320</name>
</gene>
<evidence type="ECO:0000313" key="8">
    <source>
        <dbReference type="Proteomes" id="UP001056384"/>
    </source>
</evidence>
<reference evidence="7" key="1">
    <citation type="submission" date="2022-06" db="EMBL/GenBank/DDBJ databases">
        <title>Complete genome sequences of two strains of the flax pathogen Septoria linicola.</title>
        <authorList>
            <person name="Lapalu N."/>
            <person name="Simon A."/>
            <person name="Demenou B."/>
            <person name="Paumier D."/>
            <person name="Guillot M.-P."/>
            <person name="Gout L."/>
            <person name="Valade R."/>
        </authorList>
    </citation>
    <scope>NUCLEOTIDE SEQUENCE</scope>
    <source>
        <strain evidence="7">SE15195</strain>
    </source>
</reference>
<feature type="transmembrane region" description="Helical" evidence="6">
    <location>
        <begin position="180"/>
        <end position="200"/>
    </location>
</feature>
<keyword evidence="8" id="KW-1185">Reference proteome</keyword>
<feature type="region of interest" description="Disordered" evidence="5">
    <location>
        <begin position="298"/>
        <end position="324"/>
    </location>
</feature>
<evidence type="ECO:0000256" key="1">
    <source>
        <dbReference type="ARBA" id="ARBA00004167"/>
    </source>
</evidence>
<evidence type="ECO:0000256" key="5">
    <source>
        <dbReference type="SAM" id="MobiDB-lite"/>
    </source>
</evidence>
<dbReference type="EMBL" id="CP099418">
    <property type="protein sequence ID" value="USW46713.1"/>
    <property type="molecule type" value="Genomic_DNA"/>
</dbReference>
<keyword evidence="2 6" id="KW-0812">Transmembrane</keyword>
<feature type="compositionally biased region" description="Basic and acidic residues" evidence="5">
    <location>
        <begin position="315"/>
        <end position="324"/>
    </location>
</feature>
<evidence type="ECO:0000256" key="6">
    <source>
        <dbReference type="SAM" id="Phobius"/>
    </source>
</evidence>
<sequence>MSVTTAPTPVTGAARTNIGPLTTTFTAPQQCDVAFVDARPSALNSFFQAQTCNPVNAFWDIAEATVCWPPATYGVRPTNTPFHGWGFYSPGLVCPAGRTVACTATGGGSWGWPVQFSIYNDETAYGCCPTGYPCDQSGARAYQTCVSVVTSDGSYLRGDCTSGSLATQTYVTLPQTTTTAFPLVSVSTLISVGTLFAPMIELRRQPSDMPLTTASNTSTAAAAALATSTSTSSGLPTGAKIGIGVAVPVIVLAIVLAAFLLWRRRRKQSQDAAAPLIATKAPGQPYTDQPHNAAWAELDTSKQPSEMAAKTPLTYDRHELPTER</sequence>
<dbReference type="GO" id="GO:0071944">
    <property type="term" value="C:cell periphery"/>
    <property type="evidence" value="ECO:0007669"/>
    <property type="project" value="UniProtKB-ARBA"/>
</dbReference>
<dbReference type="PANTHER" id="PTHR15549">
    <property type="entry name" value="PAIRED IMMUNOGLOBULIN-LIKE TYPE 2 RECEPTOR"/>
    <property type="match status" value="1"/>
</dbReference>
<accession>A0A9Q9EF15</accession>
<name>A0A9Q9EF15_9PEZI</name>
<dbReference type="InterPro" id="IPR051694">
    <property type="entry name" value="Immunoregulatory_rcpt-like"/>
</dbReference>
<organism evidence="7 8">
    <name type="scientific">Septoria linicola</name>
    <dbReference type="NCBI Taxonomy" id="215465"/>
    <lineage>
        <taxon>Eukaryota</taxon>
        <taxon>Fungi</taxon>
        <taxon>Dikarya</taxon>
        <taxon>Ascomycota</taxon>
        <taxon>Pezizomycotina</taxon>
        <taxon>Dothideomycetes</taxon>
        <taxon>Dothideomycetidae</taxon>
        <taxon>Mycosphaerellales</taxon>
        <taxon>Mycosphaerellaceae</taxon>
        <taxon>Septoria</taxon>
    </lineage>
</organism>
<dbReference type="AlphaFoldDB" id="A0A9Q9EF15"/>
<protein>
    <submittedName>
        <fullName evidence="7">SKG6/AXL2 alpha-helix transmembrane domain-containing protein</fullName>
    </submittedName>
</protein>
<comment type="subcellular location">
    <subcellularLocation>
        <location evidence="1">Membrane</location>
        <topology evidence="1">Single-pass membrane protein</topology>
    </subcellularLocation>
</comment>
<evidence type="ECO:0000256" key="4">
    <source>
        <dbReference type="ARBA" id="ARBA00023136"/>
    </source>
</evidence>
<keyword evidence="3 6" id="KW-1133">Transmembrane helix</keyword>
<proteinExistence type="predicted"/>
<dbReference type="Proteomes" id="UP001056384">
    <property type="component" value="Chromosome 1"/>
</dbReference>
<evidence type="ECO:0000256" key="3">
    <source>
        <dbReference type="ARBA" id="ARBA00022989"/>
    </source>
</evidence>
<dbReference type="GO" id="GO:0016020">
    <property type="term" value="C:membrane"/>
    <property type="evidence" value="ECO:0007669"/>
    <property type="project" value="UniProtKB-SubCell"/>
</dbReference>
<feature type="transmembrane region" description="Helical" evidence="6">
    <location>
        <begin position="241"/>
        <end position="262"/>
    </location>
</feature>
<evidence type="ECO:0000313" key="7">
    <source>
        <dbReference type="EMBL" id="USW46713.1"/>
    </source>
</evidence>
<keyword evidence="4 6" id="KW-0472">Membrane</keyword>